<dbReference type="InterPro" id="IPR036047">
    <property type="entry name" value="F-box-like_dom_sf"/>
</dbReference>
<name>A0A5C2SLG9_9APHY</name>
<evidence type="ECO:0000313" key="3">
    <source>
        <dbReference type="EMBL" id="RPD64501.1"/>
    </source>
</evidence>
<dbReference type="EMBL" id="ML122254">
    <property type="protein sequence ID" value="RPD64501.1"/>
    <property type="molecule type" value="Genomic_DNA"/>
</dbReference>
<keyword evidence="4" id="KW-1185">Reference proteome</keyword>
<evidence type="ECO:0000259" key="2">
    <source>
        <dbReference type="PROSITE" id="PS50181"/>
    </source>
</evidence>
<protein>
    <recommendedName>
        <fullName evidence="2">F-box domain-containing protein</fullName>
    </recommendedName>
</protein>
<accession>A0A5C2SLG9</accession>
<feature type="region of interest" description="Disordered" evidence="1">
    <location>
        <begin position="1"/>
        <end position="28"/>
    </location>
</feature>
<dbReference type="CDD" id="cd09917">
    <property type="entry name" value="F-box_SF"/>
    <property type="match status" value="1"/>
</dbReference>
<dbReference type="PROSITE" id="PS50181">
    <property type="entry name" value="FBOX"/>
    <property type="match status" value="1"/>
</dbReference>
<proteinExistence type="predicted"/>
<dbReference type="OrthoDB" id="2526341at2759"/>
<feature type="domain" description="F-box" evidence="2">
    <location>
        <begin position="47"/>
        <end position="96"/>
    </location>
</feature>
<feature type="compositionally biased region" description="Basic residues" evidence="1">
    <location>
        <begin position="1"/>
        <end position="10"/>
    </location>
</feature>
<dbReference type="AlphaFoldDB" id="A0A5C2SLG9"/>
<evidence type="ECO:0000256" key="1">
    <source>
        <dbReference type="SAM" id="MobiDB-lite"/>
    </source>
</evidence>
<gene>
    <name evidence="3" type="ORF">L227DRAFT_330640</name>
</gene>
<dbReference type="InterPro" id="IPR001810">
    <property type="entry name" value="F-box_dom"/>
</dbReference>
<dbReference type="Pfam" id="PF00646">
    <property type="entry name" value="F-box"/>
    <property type="match status" value="1"/>
</dbReference>
<evidence type="ECO:0000313" key="4">
    <source>
        <dbReference type="Proteomes" id="UP000313359"/>
    </source>
</evidence>
<dbReference type="SUPFAM" id="SSF81383">
    <property type="entry name" value="F-box domain"/>
    <property type="match status" value="1"/>
</dbReference>
<sequence length="151" mass="17543">MPPPQKKLKTTHPTADQDQNRGGFKAPAIPLPRLSTLRAAFERERKRVKLSTLPLDVLGEISNHLHPRDLLNLTLTCKRVAQFLLNPHQEYIWRNARLRTPGMPELPSFMNERAFARLLYSRRCNHCGEDNALNVRWTWFARYCSECLPKA</sequence>
<dbReference type="Gene3D" id="1.20.1280.50">
    <property type="match status" value="1"/>
</dbReference>
<organism evidence="3 4">
    <name type="scientific">Lentinus tigrinus ALCF2SS1-6</name>
    <dbReference type="NCBI Taxonomy" id="1328759"/>
    <lineage>
        <taxon>Eukaryota</taxon>
        <taxon>Fungi</taxon>
        <taxon>Dikarya</taxon>
        <taxon>Basidiomycota</taxon>
        <taxon>Agaricomycotina</taxon>
        <taxon>Agaricomycetes</taxon>
        <taxon>Polyporales</taxon>
        <taxon>Polyporaceae</taxon>
        <taxon>Lentinus</taxon>
    </lineage>
</organism>
<reference evidence="3" key="1">
    <citation type="journal article" date="2018" name="Genome Biol. Evol.">
        <title>Genomics and development of Lentinus tigrinus, a white-rot wood-decaying mushroom with dimorphic fruiting bodies.</title>
        <authorList>
            <person name="Wu B."/>
            <person name="Xu Z."/>
            <person name="Knudson A."/>
            <person name="Carlson A."/>
            <person name="Chen N."/>
            <person name="Kovaka S."/>
            <person name="LaButti K."/>
            <person name="Lipzen A."/>
            <person name="Pennachio C."/>
            <person name="Riley R."/>
            <person name="Schakwitz W."/>
            <person name="Umezawa K."/>
            <person name="Ohm R.A."/>
            <person name="Grigoriev I.V."/>
            <person name="Nagy L.G."/>
            <person name="Gibbons J."/>
            <person name="Hibbett D."/>
        </authorList>
    </citation>
    <scope>NUCLEOTIDE SEQUENCE [LARGE SCALE GENOMIC DNA]</scope>
    <source>
        <strain evidence="3">ALCF2SS1-6</strain>
    </source>
</reference>
<dbReference type="Proteomes" id="UP000313359">
    <property type="component" value="Unassembled WGS sequence"/>
</dbReference>